<name>A0A210QTU6_MIZYE</name>
<protein>
    <submittedName>
        <fullName evidence="10">Protein twisted gastrulation</fullName>
    </submittedName>
</protein>
<keyword evidence="3" id="KW-0217">Developmental protein</keyword>
<feature type="domain" description="Tsg C-terminal" evidence="8">
    <location>
        <begin position="94"/>
        <end position="214"/>
    </location>
</feature>
<accession>A0A210QTU6</accession>
<evidence type="ECO:0000259" key="8">
    <source>
        <dbReference type="Pfam" id="PF04668"/>
    </source>
</evidence>
<keyword evidence="5 7" id="KW-0732">Signal</keyword>
<feature type="chain" id="PRO_5012013026" evidence="7">
    <location>
        <begin position="31"/>
        <end position="273"/>
    </location>
</feature>
<keyword evidence="11" id="KW-1185">Reference proteome</keyword>
<dbReference type="InterPro" id="IPR006761">
    <property type="entry name" value="Tsg"/>
</dbReference>
<keyword evidence="6" id="KW-0325">Glycoprotein</keyword>
<dbReference type="PANTHER" id="PTHR12312:SF16">
    <property type="entry name" value="TWISTED GASTRULATION PROTEIN HOMOLOG 1-A-RELATED"/>
    <property type="match status" value="1"/>
</dbReference>
<dbReference type="Pfam" id="PF23782">
    <property type="entry name" value="Tsg_N"/>
    <property type="match status" value="1"/>
</dbReference>
<evidence type="ECO:0000256" key="2">
    <source>
        <dbReference type="ARBA" id="ARBA00010047"/>
    </source>
</evidence>
<dbReference type="EMBL" id="NEDP02001949">
    <property type="protein sequence ID" value="OWF52122.1"/>
    <property type="molecule type" value="Genomic_DNA"/>
</dbReference>
<dbReference type="AlphaFoldDB" id="A0A210QTU6"/>
<evidence type="ECO:0000313" key="11">
    <source>
        <dbReference type="Proteomes" id="UP000242188"/>
    </source>
</evidence>
<dbReference type="InterPro" id="IPR057726">
    <property type="entry name" value="Tsg_C"/>
</dbReference>
<evidence type="ECO:0000256" key="1">
    <source>
        <dbReference type="ARBA" id="ARBA00004613"/>
    </source>
</evidence>
<evidence type="ECO:0000256" key="6">
    <source>
        <dbReference type="ARBA" id="ARBA00023180"/>
    </source>
</evidence>
<dbReference type="STRING" id="6573.A0A210QTU6"/>
<comment type="similarity">
    <text evidence="2">Belongs to the twisted gastrulation protein family.</text>
</comment>
<evidence type="ECO:0000313" key="10">
    <source>
        <dbReference type="EMBL" id="OWF52122.1"/>
    </source>
</evidence>
<proteinExistence type="inferred from homology"/>
<dbReference type="GO" id="GO:0005615">
    <property type="term" value="C:extracellular space"/>
    <property type="evidence" value="ECO:0007669"/>
    <property type="project" value="TreeGrafter"/>
</dbReference>
<comment type="subcellular location">
    <subcellularLocation>
        <location evidence="1">Secreted</location>
    </subcellularLocation>
</comment>
<reference evidence="10 11" key="1">
    <citation type="journal article" date="2017" name="Nat. Ecol. Evol.">
        <title>Scallop genome provides insights into evolution of bilaterian karyotype and development.</title>
        <authorList>
            <person name="Wang S."/>
            <person name="Zhang J."/>
            <person name="Jiao W."/>
            <person name="Li J."/>
            <person name="Xun X."/>
            <person name="Sun Y."/>
            <person name="Guo X."/>
            <person name="Huan P."/>
            <person name="Dong B."/>
            <person name="Zhang L."/>
            <person name="Hu X."/>
            <person name="Sun X."/>
            <person name="Wang J."/>
            <person name="Zhao C."/>
            <person name="Wang Y."/>
            <person name="Wang D."/>
            <person name="Huang X."/>
            <person name="Wang R."/>
            <person name="Lv J."/>
            <person name="Li Y."/>
            <person name="Zhang Z."/>
            <person name="Liu B."/>
            <person name="Lu W."/>
            <person name="Hui Y."/>
            <person name="Liang J."/>
            <person name="Zhou Z."/>
            <person name="Hou R."/>
            <person name="Li X."/>
            <person name="Liu Y."/>
            <person name="Li H."/>
            <person name="Ning X."/>
            <person name="Lin Y."/>
            <person name="Zhao L."/>
            <person name="Xing Q."/>
            <person name="Dou J."/>
            <person name="Li Y."/>
            <person name="Mao J."/>
            <person name="Guo H."/>
            <person name="Dou H."/>
            <person name="Li T."/>
            <person name="Mu C."/>
            <person name="Jiang W."/>
            <person name="Fu Q."/>
            <person name="Fu X."/>
            <person name="Miao Y."/>
            <person name="Liu J."/>
            <person name="Yu Q."/>
            <person name="Li R."/>
            <person name="Liao H."/>
            <person name="Li X."/>
            <person name="Kong Y."/>
            <person name="Jiang Z."/>
            <person name="Chourrout D."/>
            <person name="Li R."/>
            <person name="Bao Z."/>
        </authorList>
    </citation>
    <scope>NUCLEOTIDE SEQUENCE [LARGE SCALE GENOMIC DNA]</scope>
    <source>
        <strain evidence="10 11">PY_sf001</strain>
    </source>
</reference>
<evidence type="ECO:0000256" key="3">
    <source>
        <dbReference type="ARBA" id="ARBA00022473"/>
    </source>
</evidence>
<evidence type="ECO:0000256" key="7">
    <source>
        <dbReference type="SAM" id="SignalP"/>
    </source>
</evidence>
<dbReference type="Pfam" id="PF04668">
    <property type="entry name" value="Tsg"/>
    <property type="match status" value="1"/>
</dbReference>
<evidence type="ECO:0000256" key="4">
    <source>
        <dbReference type="ARBA" id="ARBA00022525"/>
    </source>
</evidence>
<gene>
    <name evidence="10" type="ORF">KP79_PYT13334</name>
</gene>
<dbReference type="PANTHER" id="PTHR12312">
    <property type="entry name" value="TWISTED GASTRULATION PROTEIN HOMOLOG 1-A-RELATED"/>
    <property type="match status" value="1"/>
</dbReference>
<dbReference type="OrthoDB" id="10037323at2759"/>
<comment type="caution">
    <text evidence="10">The sequence shown here is derived from an EMBL/GenBank/DDBJ whole genome shotgun (WGS) entry which is preliminary data.</text>
</comment>
<dbReference type="GO" id="GO:0030510">
    <property type="term" value="P:regulation of BMP signaling pathway"/>
    <property type="evidence" value="ECO:0007669"/>
    <property type="project" value="TreeGrafter"/>
</dbReference>
<feature type="domain" description="Tsg N-terminal" evidence="9">
    <location>
        <begin position="30"/>
        <end position="88"/>
    </location>
</feature>
<dbReference type="Proteomes" id="UP000242188">
    <property type="component" value="Unassembled WGS sequence"/>
</dbReference>
<sequence>MGTTLYRMKGCVLFCVTLVTVFGSLCLVDACNEAICGPIVSKCILIDACSCDFGNFTNSRCLKNCTVCLDSLFMDCCACVGLCKPKDTEEGMDDSSSVEELREPLPELFNVLTEEEDLLARWKSFTYPASAAKPGKNILLIKGKRERTKPEYQEDTNCTVAFMSECSAMQKCKDACRSMGASQYRWFHDHGCCQCVGHTCLNYGLNKPRCSNCPPPDEIDDIEQEEKMVQEMNRIDDQHVVATTSLVLLYGVSPQYYVFIVSCVTVTNLRPKK</sequence>
<dbReference type="InterPro" id="IPR057635">
    <property type="entry name" value="Tsg_N"/>
</dbReference>
<organism evidence="10 11">
    <name type="scientific">Mizuhopecten yessoensis</name>
    <name type="common">Japanese scallop</name>
    <name type="synonym">Patinopecten yessoensis</name>
    <dbReference type="NCBI Taxonomy" id="6573"/>
    <lineage>
        <taxon>Eukaryota</taxon>
        <taxon>Metazoa</taxon>
        <taxon>Spiralia</taxon>
        <taxon>Lophotrochozoa</taxon>
        <taxon>Mollusca</taxon>
        <taxon>Bivalvia</taxon>
        <taxon>Autobranchia</taxon>
        <taxon>Pteriomorphia</taxon>
        <taxon>Pectinida</taxon>
        <taxon>Pectinoidea</taxon>
        <taxon>Pectinidae</taxon>
        <taxon>Mizuhopecten</taxon>
    </lineage>
</organism>
<evidence type="ECO:0000256" key="5">
    <source>
        <dbReference type="ARBA" id="ARBA00022729"/>
    </source>
</evidence>
<feature type="signal peptide" evidence="7">
    <location>
        <begin position="1"/>
        <end position="30"/>
    </location>
</feature>
<evidence type="ECO:0000259" key="9">
    <source>
        <dbReference type="Pfam" id="PF23782"/>
    </source>
</evidence>
<keyword evidence="4" id="KW-0964">Secreted</keyword>